<dbReference type="AlphaFoldDB" id="A0A0E9W446"/>
<dbReference type="EMBL" id="GBXM01023486">
    <property type="protein sequence ID" value="JAH85091.1"/>
    <property type="molecule type" value="Transcribed_RNA"/>
</dbReference>
<evidence type="ECO:0000313" key="1">
    <source>
        <dbReference type="EMBL" id="JAH85091.1"/>
    </source>
</evidence>
<organism evidence="1">
    <name type="scientific">Anguilla anguilla</name>
    <name type="common">European freshwater eel</name>
    <name type="synonym">Muraena anguilla</name>
    <dbReference type="NCBI Taxonomy" id="7936"/>
    <lineage>
        <taxon>Eukaryota</taxon>
        <taxon>Metazoa</taxon>
        <taxon>Chordata</taxon>
        <taxon>Craniata</taxon>
        <taxon>Vertebrata</taxon>
        <taxon>Euteleostomi</taxon>
        <taxon>Actinopterygii</taxon>
        <taxon>Neopterygii</taxon>
        <taxon>Teleostei</taxon>
        <taxon>Anguilliformes</taxon>
        <taxon>Anguillidae</taxon>
        <taxon>Anguilla</taxon>
    </lineage>
</organism>
<reference evidence="1" key="2">
    <citation type="journal article" date="2015" name="Fish Shellfish Immunol.">
        <title>Early steps in the European eel (Anguilla anguilla)-Vibrio vulnificus interaction in the gills: Role of the RtxA13 toxin.</title>
        <authorList>
            <person name="Callol A."/>
            <person name="Pajuelo D."/>
            <person name="Ebbesson L."/>
            <person name="Teles M."/>
            <person name="MacKenzie S."/>
            <person name="Amaro C."/>
        </authorList>
    </citation>
    <scope>NUCLEOTIDE SEQUENCE</scope>
</reference>
<proteinExistence type="predicted"/>
<reference evidence="1" key="1">
    <citation type="submission" date="2014-11" db="EMBL/GenBank/DDBJ databases">
        <authorList>
            <person name="Amaro Gonzalez C."/>
        </authorList>
    </citation>
    <scope>NUCLEOTIDE SEQUENCE</scope>
</reference>
<sequence>MKGIPFNLLHICTTFDLTRLILTNLQSYSLHYIILRDRHLADALIQSNNIAFSHRIYSES</sequence>
<accession>A0A0E9W446</accession>
<name>A0A0E9W446_ANGAN</name>
<protein>
    <submittedName>
        <fullName evidence="1">Uncharacterized protein</fullName>
    </submittedName>
</protein>